<dbReference type="RefSeq" id="WP_017377702.1">
    <property type="nucleotide sequence ID" value="NZ_CP012508.1"/>
</dbReference>
<feature type="region of interest" description="Disordered" evidence="1">
    <location>
        <begin position="1"/>
        <end position="43"/>
    </location>
</feature>
<feature type="compositionally biased region" description="Basic residues" evidence="1">
    <location>
        <begin position="28"/>
        <end position="38"/>
    </location>
</feature>
<sequence length="182" mass="20896">MNLRDQLVKSGAVSKDAARKAAQEKRQKNAKQNKLSKKAKAELAVEQVQQQQQQAQQKRTQKVDMAKLDKEKRARKAQVLDILKVHRLNRDPKTADQRYHFNYNSKAYEIDVTAAQRNGILNQSFAIIVFEDQPNLVPIEVADKVKGFDGDVFTFICQKDEVDLNNTSDEYAGYEIPDDLMW</sequence>
<evidence type="ECO:0000313" key="3">
    <source>
        <dbReference type="Proteomes" id="UP000029558"/>
    </source>
</evidence>
<name>A0A1L6TGZ5_PISSA</name>
<evidence type="ECO:0000313" key="2">
    <source>
        <dbReference type="EMBL" id="ALB21658.1"/>
    </source>
</evidence>
<proteinExistence type="predicted"/>
<dbReference type="AlphaFoldDB" id="A0A1L6TGZ5"/>
<dbReference type="EMBL" id="CP012508">
    <property type="protein sequence ID" value="ALB21658.1"/>
    <property type="molecule type" value="Genomic_DNA"/>
</dbReference>
<dbReference type="OrthoDB" id="5294470at2"/>
<reference evidence="2 3" key="1">
    <citation type="journal article" date="2014" name="Genome Announc.">
        <title>Comparative Genome Analysis of Two Isolates of the Fish Pathogen Piscirickettsia salmonis from Different Hosts Reveals Major Differences in Virulence-Associated Secretion Systems.</title>
        <authorList>
            <person name="Bohle H."/>
            <person name="Henriquez P."/>
            <person name="Grothusen H."/>
            <person name="Navas E."/>
            <person name="Sandoval A."/>
            <person name="Bustamante F."/>
            <person name="Bustos P."/>
            <person name="Mancilla M."/>
        </authorList>
    </citation>
    <scope>NUCLEOTIDE SEQUENCE [LARGE SCALE GENOMIC DNA]</scope>
    <source>
        <strain evidence="3">B1-32597</strain>
    </source>
</reference>
<gene>
    <name evidence="2" type="ORF">KU39_474</name>
</gene>
<accession>A0A1L6TGZ5</accession>
<dbReference type="InterPro" id="IPR018636">
    <property type="entry name" value="DUF2058"/>
</dbReference>
<organism evidence="2 3">
    <name type="scientific">Piscirickettsia salmonis</name>
    <dbReference type="NCBI Taxonomy" id="1238"/>
    <lineage>
        <taxon>Bacteria</taxon>
        <taxon>Pseudomonadati</taxon>
        <taxon>Pseudomonadota</taxon>
        <taxon>Gammaproteobacteria</taxon>
        <taxon>Thiotrichales</taxon>
        <taxon>Piscirickettsiaceae</taxon>
        <taxon>Piscirickettsia</taxon>
    </lineage>
</organism>
<dbReference type="Pfam" id="PF09831">
    <property type="entry name" value="DUF2058"/>
    <property type="match status" value="1"/>
</dbReference>
<evidence type="ECO:0000256" key="1">
    <source>
        <dbReference type="SAM" id="MobiDB-lite"/>
    </source>
</evidence>
<feature type="compositionally biased region" description="Basic and acidic residues" evidence="1">
    <location>
        <begin position="16"/>
        <end position="27"/>
    </location>
</feature>
<protein>
    <submittedName>
        <fullName evidence="2">Nucleoprotein/polynucleotide-associated enzyme</fullName>
    </submittedName>
</protein>
<dbReference type="Proteomes" id="UP000029558">
    <property type="component" value="Chromosome"/>
</dbReference>